<name>A0ABR3ST04_9PEZI</name>
<organism evidence="1 2">
    <name type="scientific">Neofusicoccum ribis</name>
    <dbReference type="NCBI Taxonomy" id="45134"/>
    <lineage>
        <taxon>Eukaryota</taxon>
        <taxon>Fungi</taxon>
        <taxon>Dikarya</taxon>
        <taxon>Ascomycota</taxon>
        <taxon>Pezizomycotina</taxon>
        <taxon>Dothideomycetes</taxon>
        <taxon>Dothideomycetes incertae sedis</taxon>
        <taxon>Botryosphaeriales</taxon>
        <taxon>Botryosphaeriaceae</taxon>
        <taxon>Neofusicoccum</taxon>
    </lineage>
</organism>
<evidence type="ECO:0008006" key="3">
    <source>
        <dbReference type="Google" id="ProtNLM"/>
    </source>
</evidence>
<proteinExistence type="predicted"/>
<evidence type="ECO:0000313" key="2">
    <source>
        <dbReference type="Proteomes" id="UP001521116"/>
    </source>
</evidence>
<comment type="caution">
    <text evidence="1">The sequence shown here is derived from an EMBL/GenBank/DDBJ whole genome shotgun (WGS) entry which is preliminary data.</text>
</comment>
<gene>
    <name evidence="1" type="ORF">SLS56_005613</name>
</gene>
<sequence>MERTDQDFVDGLALDLFAPSNRTAVVTQNFSPLSATFVQGSSGEPFVPVSNYSYVIKMSDPTPDLIAKVELPYDPAALEAQGLNPSNTYVGQLNSAGNAWMVSEAQRNVHVTENKTRIIKLTSLDGEYRLLARATADTSNIFLQYGDGATRTFNLTGGAGIQEAEFVDGLRLAVRSPQPLRLNAALASGVDPAALPAGTRSLYSFRWAVNVSDSAAAVNASVRFPVNVALLNASAADAMLARELTVGRRELGAVAKRYQMVDDGAVAVELAGAGTGASSFVVMAGLQKLDGEYVVLKAEKPLRGGAAAQQQQAGMSGASAAAPGMRGALVYWQLAAVALGMFLR</sequence>
<protein>
    <recommendedName>
        <fullName evidence="3">DUF4397 domain-containing protein</fullName>
    </recommendedName>
</protein>
<evidence type="ECO:0000313" key="1">
    <source>
        <dbReference type="EMBL" id="KAL1629059.1"/>
    </source>
</evidence>
<dbReference type="EMBL" id="JAJVDC020000058">
    <property type="protein sequence ID" value="KAL1629059.1"/>
    <property type="molecule type" value="Genomic_DNA"/>
</dbReference>
<reference evidence="1 2" key="1">
    <citation type="submission" date="2024-02" db="EMBL/GenBank/DDBJ databases">
        <title>De novo assembly and annotation of 12 fungi associated with fruit tree decline syndrome in Ontario, Canada.</title>
        <authorList>
            <person name="Sulman M."/>
            <person name="Ellouze W."/>
            <person name="Ilyukhin E."/>
        </authorList>
    </citation>
    <scope>NUCLEOTIDE SEQUENCE [LARGE SCALE GENOMIC DNA]</scope>
    <source>
        <strain evidence="1 2">M1-105</strain>
    </source>
</reference>
<accession>A0ABR3ST04</accession>
<dbReference type="Proteomes" id="UP001521116">
    <property type="component" value="Unassembled WGS sequence"/>
</dbReference>
<keyword evidence="2" id="KW-1185">Reference proteome</keyword>